<reference evidence="1 2" key="1">
    <citation type="submission" date="2019-09" db="EMBL/GenBank/DDBJ databases">
        <title>Complete genome sequence of Arachidicoccus sp. B3-10 isolated from apple orchard soil.</title>
        <authorList>
            <person name="Kim H.S."/>
            <person name="Han K.-I."/>
            <person name="Suh M.K."/>
            <person name="Lee K.C."/>
            <person name="Eom M.K."/>
            <person name="Kim J.-S."/>
            <person name="Kang S.W."/>
            <person name="Sin Y."/>
            <person name="Lee J.-S."/>
        </authorList>
    </citation>
    <scope>NUCLEOTIDE SEQUENCE [LARGE SCALE GENOMIC DNA]</scope>
    <source>
        <strain evidence="1 2">B3-10</strain>
    </source>
</reference>
<accession>A0A5P2FX11</accession>
<dbReference type="Proteomes" id="UP000292424">
    <property type="component" value="Chromosome"/>
</dbReference>
<keyword evidence="2" id="KW-1185">Reference proteome</keyword>
<name>A0A5P2FX11_9BACT</name>
<dbReference type="AlphaFoldDB" id="A0A5P2FX11"/>
<evidence type="ECO:0000313" key="1">
    <source>
        <dbReference type="EMBL" id="QES87725.1"/>
    </source>
</evidence>
<evidence type="ECO:0000313" key="2">
    <source>
        <dbReference type="Proteomes" id="UP000292424"/>
    </source>
</evidence>
<dbReference type="KEGG" id="arac:E0W69_003270"/>
<dbReference type="OrthoDB" id="1467107at2"/>
<proteinExistence type="predicted"/>
<dbReference type="RefSeq" id="WP_131328612.1">
    <property type="nucleotide sequence ID" value="NZ_CP044016.1"/>
</dbReference>
<sequence length="212" mass="24739">MNYSLRPYFIITLLFLSFGKLTQAQEILGDCSITYAIEKITDTSKQDVSERRTFYSGYKFRSDFIGKNYHQTFIYDDKTKSANIFKEIGDNRYCSTMDSTQWKNYNKKYDKSKTILMDDQKTILGYRCKKATIQLKNGDNFIVYYTVDVQPSIKENRYEYKDIPGFVLEISVVSPDNDLKYFAIAKSINLMPLSSSLFNISNKGFRKLPPED</sequence>
<dbReference type="EMBL" id="CP044016">
    <property type="protein sequence ID" value="QES87725.1"/>
    <property type="molecule type" value="Genomic_DNA"/>
</dbReference>
<evidence type="ECO:0008006" key="3">
    <source>
        <dbReference type="Google" id="ProtNLM"/>
    </source>
</evidence>
<organism evidence="1 2">
    <name type="scientific">Rhizosphaericola mali</name>
    <dbReference type="NCBI Taxonomy" id="2545455"/>
    <lineage>
        <taxon>Bacteria</taxon>
        <taxon>Pseudomonadati</taxon>
        <taxon>Bacteroidota</taxon>
        <taxon>Chitinophagia</taxon>
        <taxon>Chitinophagales</taxon>
        <taxon>Chitinophagaceae</taxon>
        <taxon>Rhizosphaericola</taxon>
    </lineage>
</organism>
<gene>
    <name evidence="1" type="ORF">E0W69_003270</name>
</gene>
<protein>
    <recommendedName>
        <fullName evidence="3">GLPGLI family protein</fullName>
    </recommendedName>
</protein>